<dbReference type="PROSITE" id="PS50072">
    <property type="entry name" value="CSA_PPIASE_2"/>
    <property type="match status" value="1"/>
</dbReference>
<dbReference type="PANTHER" id="PTHR11071">
    <property type="entry name" value="PEPTIDYL-PROLYL CIS-TRANS ISOMERASE"/>
    <property type="match status" value="1"/>
</dbReference>
<reference evidence="3" key="1">
    <citation type="submission" date="2022-01" db="UniProtKB">
        <authorList>
            <consortium name="EnsemblMetazoa"/>
        </authorList>
    </citation>
    <scope>IDENTIFICATION</scope>
</reference>
<feature type="compositionally biased region" description="Basic and acidic residues" evidence="1">
    <location>
        <begin position="582"/>
        <end position="598"/>
    </location>
</feature>
<organism evidence="3 4">
    <name type="scientific">Cimex lectularius</name>
    <name type="common">Bed bug</name>
    <name type="synonym">Acanthia lectularia</name>
    <dbReference type="NCBI Taxonomy" id="79782"/>
    <lineage>
        <taxon>Eukaryota</taxon>
        <taxon>Metazoa</taxon>
        <taxon>Ecdysozoa</taxon>
        <taxon>Arthropoda</taxon>
        <taxon>Hexapoda</taxon>
        <taxon>Insecta</taxon>
        <taxon>Pterygota</taxon>
        <taxon>Neoptera</taxon>
        <taxon>Paraneoptera</taxon>
        <taxon>Hemiptera</taxon>
        <taxon>Heteroptera</taxon>
        <taxon>Panheteroptera</taxon>
        <taxon>Cimicomorpha</taxon>
        <taxon>Cimicidae</taxon>
        <taxon>Cimex</taxon>
    </lineage>
</organism>
<dbReference type="InterPro" id="IPR029000">
    <property type="entry name" value="Cyclophilin-like_dom_sf"/>
</dbReference>
<sequence length="798" mass="93355">MQKKNDNNNIAHLIKDEGNKIIIRGLVQTKDAYKVYHLAKQLHKYIPKKFTEPDFKLYPLPEWLQMREELRKLVRYRNVHDDYAVFLNERWIGEGYELLVAIHPHCIFYPDVHKFDGIDQQDQMLLYGVDPKKSCIYFDLAVDHVKVGRVIYEIYTDIMPKVTERFMQLCQNKPTDLREKQKVKYTVSEESKVDEKYVEEIFNADDRIVFRKETEEYLTYVDTEITRLLSPSFFQSGKIKGLDEWYTENLELEASHEEFGNISLMSKKTKKKNHRILSTSQFIISLKPNQWMNKYFRCIGRIIHGHYVLNVIKDIPTTKEAPDKLITIIDCGVLYTPEKAEVESDVEEEQQEPIDEDDKMLKEYEDLVNLYYAELCEIQGLMNDKVVQKEILYCYNMQECDEYSVGNESDTDSELMLYDQMEALDQDNPLKVRYSLNVHKTILVVEELGHKLYEYMRPTLLERLLPEEIHLKETPTYEGHDFMLECELASESSEEWLEFSDGEITEEEKAMDTVTEIEIETLEFDEQPGEWIAEEFGSIEHVSLESNISVSSSTGSEQLQTTLQQSDSSESSLSASAGSVSIKDEKLESTELSEHEEALEFTQDESYHSDKKEPERIVIDEEDELPDYVTPIYLLEQKQDKNKIPRQILEYIFKCVYKHRKHVTLDEETISIMQTASFKSKLATLPSEILFNIARKMDGIEMELAEMERTVKTEEERKKYNDVISNAVVEFTTNMIEFLLHEVIDNAVINPDKTDEEEVEEILPESPIYEEEATSLDSASVNDEDTFNAFNDDLLFQI</sequence>
<evidence type="ECO:0000256" key="1">
    <source>
        <dbReference type="SAM" id="MobiDB-lite"/>
    </source>
</evidence>
<evidence type="ECO:0000259" key="2">
    <source>
        <dbReference type="PROSITE" id="PS50072"/>
    </source>
</evidence>
<dbReference type="GeneID" id="112126859"/>
<keyword evidence="4" id="KW-1185">Reference proteome</keyword>
<feature type="compositionally biased region" description="Basic and acidic residues" evidence="1">
    <location>
        <begin position="605"/>
        <end position="619"/>
    </location>
</feature>
<dbReference type="AlphaFoldDB" id="A0A8I6TJR7"/>
<name>A0A8I6TJR7_CIMLE</name>
<feature type="region of interest" description="Disordered" evidence="1">
    <location>
        <begin position="553"/>
        <end position="620"/>
    </location>
</feature>
<dbReference type="OrthoDB" id="408413at2759"/>
<dbReference type="KEGG" id="clec:112126859"/>
<proteinExistence type="predicted"/>
<dbReference type="SUPFAM" id="SSF50891">
    <property type="entry name" value="Cyclophilin-like"/>
    <property type="match status" value="1"/>
</dbReference>
<feature type="compositionally biased region" description="Low complexity" evidence="1">
    <location>
        <begin position="553"/>
        <end position="579"/>
    </location>
</feature>
<dbReference type="RefSeq" id="XP_024082503.1">
    <property type="nucleotide sequence ID" value="XM_024226735.1"/>
</dbReference>
<evidence type="ECO:0000313" key="3">
    <source>
        <dbReference type="EnsemblMetazoa" id="XP_024082503.1"/>
    </source>
</evidence>
<dbReference type="InterPro" id="IPR002130">
    <property type="entry name" value="Cyclophilin-type_PPIase_dom"/>
</dbReference>
<dbReference type="PANTHER" id="PTHR11071:SF561">
    <property type="entry name" value="PEPTIDYL-PROLYL CIS-TRANS ISOMERASE D-RELATED"/>
    <property type="match status" value="1"/>
</dbReference>
<feature type="domain" description="PPIase cyclophilin-type" evidence="2">
    <location>
        <begin position="137"/>
        <end position="333"/>
    </location>
</feature>
<dbReference type="Gene3D" id="2.40.100.10">
    <property type="entry name" value="Cyclophilin-like"/>
    <property type="match status" value="1"/>
</dbReference>
<dbReference type="GO" id="GO:0003755">
    <property type="term" value="F:peptidyl-prolyl cis-trans isomerase activity"/>
    <property type="evidence" value="ECO:0007669"/>
    <property type="project" value="InterPro"/>
</dbReference>
<dbReference type="GO" id="GO:0005737">
    <property type="term" value="C:cytoplasm"/>
    <property type="evidence" value="ECO:0007669"/>
    <property type="project" value="TreeGrafter"/>
</dbReference>
<dbReference type="Proteomes" id="UP000494040">
    <property type="component" value="Unassembled WGS sequence"/>
</dbReference>
<evidence type="ECO:0000313" key="4">
    <source>
        <dbReference type="Proteomes" id="UP000494040"/>
    </source>
</evidence>
<dbReference type="EnsemblMetazoa" id="XM_024226735.1">
    <property type="protein sequence ID" value="XP_024082503.1"/>
    <property type="gene ID" value="LOC112126859"/>
</dbReference>
<dbReference type="Pfam" id="PF00160">
    <property type="entry name" value="Pro_isomerase"/>
    <property type="match status" value="1"/>
</dbReference>
<accession>A0A8I6TJR7</accession>
<protein>
    <recommendedName>
        <fullName evidence="2">PPIase cyclophilin-type domain-containing protein</fullName>
    </recommendedName>
</protein>